<dbReference type="OrthoDB" id="5486437at2"/>
<name>A0A517S8J7_9PLAN</name>
<organism evidence="4 5">
    <name type="scientific">Caulifigura coniformis</name>
    <dbReference type="NCBI Taxonomy" id="2527983"/>
    <lineage>
        <taxon>Bacteria</taxon>
        <taxon>Pseudomonadati</taxon>
        <taxon>Planctomycetota</taxon>
        <taxon>Planctomycetia</taxon>
        <taxon>Planctomycetales</taxon>
        <taxon>Planctomycetaceae</taxon>
        <taxon>Caulifigura</taxon>
    </lineage>
</organism>
<dbReference type="Pfam" id="PF02517">
    <property type="entry name" value="Rce1-like"/>
    <property type="match status" value="1"/>
</dbReference>
<dbReference type="GO" id="GO:0140359">
    <property type="term" value="F:ABC-type transporter activity"/>
    <property type="evidence" value="ECO:0007669"/>
    <property type="project" value="InterPro"/>
</dbReference>
<dbReference type="InParanoid" id="A0A517S8J7"/>
<dbReference type="PANTHER" id="PTHR43471:SF3">
    <property type="entry name" value="ABC TRANSPORTER PERMEASE PROTEIN NATB"/>
    <property type="match status" value="1"/>
</dbReference>
<feature type="transmembrane region" description="Helical" evidence="2">
    <location>
        <begin position="336"/>
        <end position="357"/>
    </location>
</feature>
<protein>
    <submittedName>
        <fullName evidence="4">ABC-2 family transporter protein</fullName>
    </submittedName>
</protein>
<proteinExistence type="predicted"/>
<feature type="transmembrane region" description="Helical" evidence="2">
    <location>
        <begin position="628"/>
        <end position="651"/>
    </location>
</feature>
<evidence type="ECO:0000313" key="5">
    <source>
        <dbReference type="Proteomes" id="UP000315700"/>
    </source>
</evidence>
<accession>A0A517S8J7</accession>
<feature type="compositionally biased region" description="Polar residues" evidence="1">
    <location>
        <begin position="104"/>
        <end position="115"/>
    </location>
</feature>
<dbReference type="GO" id="GO:0080120">
    <property type="term" value="P:CAAX-box protein maturation"/>
    <property type="evidence" value="ECO:0007669"/>
    <property type="project" value="UniProtKB-ARBA"/>
</dbReference>
<sequence length="753" mass="80420">MTGEPGSSHSPSKWARRGRLILKELRETLRDRRTILTLLLMPILAYPLLGVAFQRLLITQIAATGTPEYFIAFPNIEQNREFERIWSNSLSAWQDREAIRRRNSGQPASGPQPTEATPAPSVDPSAAVTGVPSEPMLTVRRADPGIPEPDVEALLARGLIDVGIVVDAPPMFDSEPKTPGRVQLIYVDRMPRSVEAYRFVLERLDALNSAYLRSQARAAGMPTSVNRISVRALPAASGSSAFLASLVPLVLLLMTVTGAVYPAIDLTAGERERHTLETLIAAPISRISVLFAKYVAVVTVAILTATVNVIAMLLTMQAVGLEKAIFGDVGITLKSIVGLFGLLCVFATFFSAVLLCLTSIARSFKEAQAYLIPLMLLSLAPGVASLIPGVELGSAFAVVPLLNMVLLAKETVLGSATLGLTAVVVGSTLLYGVAALSLAARWFGSDAVLSGSTGGWSDLFRRPESRNTAIKPEIAYGTVAAIFPVFFLTGSLIGRMADLSIESRLALNALLTAAIFGGIPAGVALWRRVPLANAFQLRRSRLLALLGAVVAGAAAWPLAHEVVLLLSKSGLSTIGTEQLERAHGIIEAWKNVPFAVRLICIAIVPAIFEELCFRGFLLGAIRRRTAPWAAVLITALAFGLFHILVGGTLAIERLAPSTLLGLALGWIALRTGSVFPGIVFHILNNGTIVALAEYEQALKDKGWDVSDQQHLPPAWLVTSAACVIVGLTLVWAATRSKREQAPAPPISRPLENA</sequence>
<dbReference type="PANTHER" id="PTHR43471">
    <property type="entry name" value="ABC TRANSPORTER PERMEASE"/>
    <property type="match status" value="1"/>
</dbReference>
<gene>
    <name evidence="4" type="ORF">Pan44_04570</name>
</gene>
<keyword evidence="2" id="KW-0812">Transmembrane</keyword>
<dbReference type="GO" id="GO:0004175">
    <property type="term" value="F:endopeptidase activity"/>
    <property type="evidence" value="ECO:0007669"/>
    <property type="project" value="UniProtKB-ARBA"/>
</dbReference>
<dbReference type="RefSeq" id="WP_145026800.1">
    <property type="nucleotide sequence ID" value="NZ_CP036271.1"/>
</dbReference>
<feature type="region of interest" description="Disordered" evidence="1">
    <location>
        <begin position="101"/>
        <end position="144"/>
    </location>
</feature>
<feature type="transmembrane region" description="Helical" evidence="2">
    <location>
        <begin position="505"/>
        <end position="526"/>
    </location>
</feature>
<feature type="transmembrane region" description="Helical" evidence="2">
    <location>
        <begin position="241"/>
        <end position="264"/>
    </location>
</feature>
<feature type="transmembrane region" description="Helical" evidence="2">
    <location>
        <begin position="420"/>
        <end position="443"/>
    </location>
</feature>
<evidence type="ECO:0000256" key="2">
    <source>
        <dbReference type="SAM" id="Phobius"/>
    </source>
</evidence>
<reference evidence="4 5" key="1">
    <citation type="submission" date="2019-02" db="EMBL/GenBank/DDBJ databases">
        <title>Deep-cultivation of Planctomycetes and their phenomic and genomic characterization uncovers novel biology.</title>
        <authorList>
            <person name="Wiegand S."/>
            <person name="Jogler M."/>
            <person name="Boedeker C."/>
            <person name="Pinto D."/>
            <person name="Vollmers J."/>
            <person name="Rivas-Marin E."/>
            <person name="Kohn T."/>
            <person name="Peeters S.H."/>
            <person name="Heuer A."/>
            <person name="Rast P."/>
            <person name="Oberbeckmann S."/>
            <person name="Bunk B."/>
            <person name="Jeske O."/>
            <person name="Meyerdierks A."/>
            <person name="Storesund J.E."/>
            <person name="Kallscheuer N."/>
            <person name="Luecker S."/>
            <person name="Lage O.M."/>
            <person name="Pohl T."/>
            <person name="Merkel B.J."/>
            <person name="Hornburger P."/>
            <person name="Mueller R.-W."/>
            <person name="Bruemmer F."/>
            <person name="Labrenz M."/>
            <person name="Spormann A.M."/>
            <person name="Op den Camp H."/>
            <person name="Overmann J."/>
            <person name="Amann R."/>
            <person name="Jetten M.S.M."/>
            <person name="Mascher T."/>
            <person name="Medema M.H."/>
            <person name="Devos D.P."/>
            <person name="Kaster A.-K."/>
            <person name="Ovreas L."/>
            <person name="Rohde M."/>
            <person name="Galperin M.Y."/>
            <person name="Jogler C."/>
        </authorList>
    </citation>
    <scope>NUCLEOTIDE SEQUENCE [LARGE SCALE GENOMIC DNA]</scope>
    <source>
        <strain evidence="4 5">Pan44</strain>
    </source>
</reference>
<keyword evidence="2" id="KW-0472">Membrane</keyword>
<dbReference type="AlphaFoldDB" id="A0A517S8J7"/>
<feature type="transmembrane region" description="Helical" evidence="2">
    <location>
        <begin position="294"/>
        <end position="316"/>
    </location>
</feature>
<feature type="domain" description="CAAX prenyl protease 2/Lysostaphin resistance protein A-like" evidence="3">
    <location>
        <begin position="594"/>
        <end position="686"/>
    </location>
</feature>
<dbReference type="NCBIfam" id="NF041647">
    <property type="entry name" value="ABC_perm_CPBP"/>
    <property type="match status" value="1"/>
</dbReference>
<feature type="transmembrane region" description="Helical" evidence="2">
    <location>
        <begin position="369"/>
        <end position="386"/>
    </location>
</feature>
<feature type="transmembrane region" description="Helical" evidence="2">
    <location>
        <begin position="474"/>
        <end position="493"/>
    </location>
</feature>
<feature type="transmembrane region" description="Helical" evidence="2">
    <location>
        <begin position="714"/>
        <end position="733"/>
    </location>
</feature>
<dbReference type="InterPro" id="IPR003675">
    <property type="entry name" value="Rce1/LyrA-like_dom"/>
</dbReference>
<evidence type="ECO:0000256" key="1">
    <source>
        <dbReference type="SAM" id="MobiDB-lite"/>
    </source>
</evidence>
<feature type="transmembrane region" description="Helical" evidence="2">
    <location>
        <begin position="35"/>
        <end position="53"/>
    </location>
</feature>
<evidence type="ECO:0000259" key="3">
    <source>
        <dbReference type="Pfam" id="PF02517"/>
    </source>
</evidence>
<dbReference type="KEGG" id="ccos:Pan44_04570"/>
<feature type="transmembrane region" description="Helical" evidence="2">
    <location>
        <begin position="588"/>
        <end position="608"/>
    </location>
</feature>
<dbReference type="Pfam" id="PF12679">
    <property type="entry name" value="ABC2_membrane_2"/>
    <property type="match status" value="1"/>
</dbReference>
<evidence type="ECO:0000313" key="4">
    <source>
        <dbReference type="EMBL" id="QDT52445.1"/>
    </source>
</evidence>
<feature type="transmembrane region" description="Helical" evidence="2">
    <location>
        <begin position="542"/>
        <end position="567"/>
    </location>
</feature>
<keyword evidence="5" id="KW-1185">Reference proteome</keyword>
<keyword evidence="2" id="KW-1133">Transmembrane helix</keyword>
<dbReference type="EMBL" id="CP036271">
    <property type="protein sequence ID" value="QDT52445.1"/>
    <property type="molecule type" value="Genomic_DNA"/>
</dbReference>
<dbReference type="GO" id="GO:0005886">
    <property type="term" value="C:plasma membrane"/>
    <property type="evidence" value="ECO:0007669"/>
    <property type="project" value="UniProtKB-SubCell"/>
</dbReference>
<dbReference type="Proteomes" id="UP000315700">
    <property type="component" value="Chromosome"/>
</dbReference>